<gene>
    <name evidence="2" type="ORF">LPBF_12020</name>
</gene>
<dbReference type="AlphaFoldDB" id="A0A1B9DL63"/>
<evidence type="ECO:0000313" key="2">
    <source>
        <dbReference type="EMBL" id="OCB70434.1"/>
    </source>
</evidence>
<dbReference type="EMBL" id="LVEP01000062">
    <property type="protein sequence ID" value="OCB70434.1"/>
    <property type="molecule type" value="Genomic_DNA"/>
</dbReference>
<feature type="transmembrane region" description="Helical" evidence="1">
    <location>
        <begin position="52"/>
        <end position="74"/>
    </location>
</feature>
<keyword evidence="1" id="KW-0472">Membrane</keyword>
<evidence type="ECO:0000313" key="3">
    <source>
        <dbReference type="Proteomes" id="UP000093510"/>
    </source>
</evidence>
<keyword evidence="1" id="KW-0812">Transmembrane</keyword>
<reference evidence="2 3" key="1">
    <citation type="submission" date="2016-03" db="EMBL/GenBank/DDBJ databases">
        <authorList>
            <person name="Ploux O."/>
        </authorList>
    </citation>
    <scope>NUCLEOTIDE SEQUENCE [LARGE SCALE GENOMIC DNA]</scope>
    <source>
        <strain evidence="2 3">LPB0076</strain>
    </source>
</reference>
<organism evidence="2 3">
    <name type="scientific">Flavobacterium crassostreae</name>
    <dbReference type="NCBI Taxonomy" id="1763534"/>
    <lineage>
        <taxon>Bacteria</taxon>
        <taxon>Pseudomonadati</taxon>
        <taxon>Bacteroidota</taxon>
        <taxon>Flavobacteriia</taxon>
        <taxon>Flavobacteriales</taxon>
        <taxon>Flavobacteriaceae</taxon>
        <taxon>Flavobacterium</taxon>
    </lineage>
</organism>
<protein>
    <submittedName>
        <fullName evidence="2">Uncharacterized protein</fullName>
    </submittedName>
</protein>
<feature type="transmembrane region" description="Helical" evidence="1">
    <location>
        <begin position="21"/>
        <end position="46"/>
    </location>
</feature>
<dbReference type="Proteomes" id="UP000093510">
    <property type="component" value="Unassembled WGS sequence"/>
</dbReference>
<keyword evidence="3" id="KW-1185">Reference proteome</keyword>
<proteinExistence type="predicted"/>
<name>A0A1B9DL63_9FLAO</name>
<feature type="transmembrane region" description="Helical" evidence="1">
    <location>
        <begin position="98"/>
        <end position="122"/>
    </location>
</feature>
<sequence length="123" mass="14986">MKNLFDYTFYRTAKRHFKSDGAKAFTACLSISFIVFLYCASIYYFIINLIKFRLSLFFDKIIFVFIAFLIFYVVRRKYKGKYFVLRDKWIKETKKEKLFGEVLIVVFFFSPLLLMFVIKFLFK</sequence>
<evidence type="ECO:0000256" key="1">
    <source>
        <dbReference type="SAM" id="Phobius"/>
    </source>
</evidence>
<keyword evidence="1" id="KW-1133">Transmembrane helix</keyword>
<comment type="caution">
    <text evidence="2">The sequence shown here is derived from an EMBL/GenBank/DDBJ whole genome shotgun (WGS) entry which is preliminary data.</text>
</comment>
<dbReference type="STRING" id="1763534.GCA_001831475_01442"/>
<accession>A0A1B9DL63</accession>